<feature type="region of interest" description="Disordered" evidence="1">
    <location>
        <begin position="56"/>
        <end position="76"/>
    </location>
</feature>
<evidence type="ECO:0000256" key="1">
    <source>
        <dbReference type="SAM" id="MobiDB-lite"/>
    </source>
</evidence>
<keyword evidence="3" id="KW-1185">Reference proteome</keyword>
<evidence type="ECO:0000313" key="2">
    <source>
        <dbReference type="EMBL" id="GAA3370987.1"/>
    </source>
</evidence>
<evidence type="ECO:0008006" key="4">
    <source>
        <dbReference type="Google" id="ProtNLM"/>
    </source>
</evidence>
<accession>A0ABP6S9I3</accession>
<gene>
    <name evidence="2" type="ORF">GCM10020367_19840</name>
</gene>
<dbReference type="EMBL" id="BAAAYL010000001">
    <property type="protein sequence ID" value="GAA3370987.1"/>
    <property type="molecule type" value="Genomic_DNA"/>
</dbReference>
<protein>
    <recommendedName>
        <fullName evidence="4">PhoD-like phosphatase metallophosphatase domain-containing protein</fullName>
    </recommendedName>
</protein>
<reference evidence="3" key="1">
    <citation type="journal article" date="2019" name="Int. J. Syst. Evol. Microbiol.">
        <title>The Global Catalogue of Microorganisms (GCM) 10K type strain sequencing project: providing services to taxonomists for standard genome sequencing and annotation.</title>
        <authorList>
            <consortium name="The Broad Institute Genomics Platform"/>
            <consortium name="The Broad Institute Genome Sequencing Center for Infectious Disease"/>
            <person name="Wu L."/>
            <person name="Ma J."/>
        </authorList>
    </citation>
    <scope>NUCLEOTIDE SEQUENCE [LARGE SCALE GENOMIC DNA]</scope>
    <source>
        <strain evidence="3">JCM 9651</strain>
    </source>
</reference>
<comment type="caution">
    <text evidence="2">The sequence shown here is derived from an EMBL/GenBank/DDBJ whole genome shotgun (WGS) entry which is preliminary data.</text>
</comment>
<evidence type="ECO:0000313" key="3">
    <source>
        <dbReference type="Proteomes" id="UP001499990"/>
    </source>
</evidence>
<dbReference type="Proteomes" id="UP001499990">
    <property type="component" value="Unassembled WGS sequence"/>
</dbReference>
<proteinExistence type="predicted"/>
<feature type="compositionally biased region" description="Basic residues" evidence="1">
    <location>
        <begin position="56"/>
        <end position="66"/>
    </location>
</feature>
<name>A0ABP6S9I3_9ACTN</name>
<sequence>MLSGDVHHAYIAEPMWAEGAPDARVLQLTYSPVHNDIPAPIRLAFRFGWSRAGRRPGRAFTRHGRTGRPPVGIRGRGGPWFGNHVMTLTPRGRSARLRLDRAKKRGPVTVLDHETD</sequence>
<organism evidence="2 3">
    <name type="scientific">Streptomyces sannanensis</name>
    <dbReference type="NCBI Taxonomy" id="285536"/>
    <lineage>
        <taxon>Bacteria</taxon>
        <taxon>Bacillati</taxon>
        <taxon>Actinomycetota</taxon>
        <taxon>Actinomycetes</taxon>
        <taxon>Kitasatosporales</taxon>
        <taxon>Streptomycetaceae</taxon>
        <taxon>Streptomyces</taxon>
    </lineage>
</organism>